<evidence type="ECO:0000313" key="2">
    <source>
        <dbReference type="Proteomes" id="UP001056120"/>
    </source>
</evidence>
<reference evidence="2" key="1">
    <citation type="journal article" date="2022" name="Mol. Ecol. Resour.">
        <title>The genomes of chicory, endive, great burdock and yacon provide insights into Asteraceae palaeo-polyploidization history and plant inulin production.</title>
        <authorList>
            <person name="Fan W."/>
            <person name="Wang S."/>
            <person name="Wang H."/>
            <person name="Wang A."/>
            <person name="Jiang F."/>
            <person name="Liu H."/>
            <person name="Zhao H."/>
            <person name="Xu D."/>
            <person name="Zhang Y."/>
        </authorList>
    </citation>
    <scope>NUCLEOTIDE SEQUENCE [LARGE SCALE GENOMIC DNA]</scope>
    <source>
        <strain evidence="2">cv. Yunnan</strain>
    </source>
</reference>
<comment type="caution">
    <text evidence="1">The sequence shown here is derived from an EMBL/GenBank/DDBJ whole genome shotgun (WGS) entry which is preliminary data.</text>
</comment>
<evidence type="ECO:0000313" key="1">
    <source>
        <dbReference type="EMBL" id="KAI3754841.1"/>
    </source>
</evidence>
<gene>
    <name evidence="1" type="ORF">L1987_54632</name>
</gene>
<reference evidence="1 2" key="2">
    <citation type="journal article" date="2022" name="Mol. Ecol. Resour.">
        <title>The genomes of chicory, endive, great burdock and yacon provide insights into Asteraceae paleo-polyploidization history and plant inulin production.</title>
        <authorList>
            <person name="Fan W."/>
            <person name="Wang S."/>
            <person name="Wang H."/>
            <person name="Wang A."/>
            <person name="Jiang F."/>
            <person name="Liu H."/>
            <person name="Zhao H."/>
            <person name="Xu D."/>
            <person name="Zhang Y."/>
        </authorList>
    </citation>
    <scope>NUCLEOTIDE SEQUENCE [LARGE SCALE GENOMIC DNA]</scope>
    <source>
        <strain evidence="2">cv. Yunnan</strain>
        <tissue evidence="1">Leaves</tissue>
    </source>
</reference>
<keyword evidence="2" id="KW-1185">Reference proteome</keyword>
<dbReference type="Proteomes" id="UP001056120">
    <property type="component" value="Linkage Group LG18"/>
</dbReference>
<protein>
    <submittedName>
        <fullName evidence="1">Uncharacterized protein</fullName>
    </submittedName>
</protein>
<accession>A0ACB9E8R8</accession>
<dbReference type="EMBL" id="CM042035">
    <property type="protein sequence ID" value="KAI3754841.1"/>
    <property type="molecule type" value="Genomic_DNA"/>
</dbReference>
<organism evidence="1 2">
    <name type="scientific">Smallanthus sonchifolius</name>
    <dbReference type="NCBI Taxonomy" id="185202"/>
    <lineage>
        <taxon>Eukaryota</taxon>
        <taxon>Viridiplantae</taxon>
        <taxon>Streptophyta</taxon>
        <taxon>Embryophyta</taxon>
        <taxon>Tracheophyta</taxon>
        <taxon>Spermatophyta</taxon>
        <taxon>Magnoliopsida</taxon>
        <taxon>eudicotyledons</taxon>
        <taxon>Gunneridae</taxon>
        <taxon>Pentapetalae</taxon>
        <taxon>asterids</taxon>
        <taxon>campanulids</taxon>
        <taxon>Asterales</taxon>
        <taxon>Asteraceae</taxon>
        <taxon>Asteroideae</taxon>
        <taxon>Heliantheae alliance</taxon>
        <taxon>Millerieae</taxon>
        <taxon>Smallanthus</taxon>
    </lineage>
</organism>
<sequence length="187" mass="20681">MSSYSTGSQGYYPVDSDDEEPTEVTSMNHSGGSTTGLPSSGRESPFYVPGEPSYNLVVDDAYSAPLVSPHPTQPALPTQPMPTPPRRGACTREPNYDASESWLNEMYQMKAYLEDKQIYITKRLKALERHKVEQLATNEMLAGEIGMIKEDLGEDTELPEHQVDNTGYLADDDDESDWIGTPRQGTA</sequence>
<proteinExistence type="predicted"/>
<name>A0ACB9E8R8_9ASTR</name>